<organism evidence="1 2">
    <name type="scientific">Fonsecaea pedrosoi CBS 271.37</name>
    <dbReference type="NCBI Taxonomy" id="1442368"/>
    <lineage>
        <taxon>Eukaryota</taxon>
        <taxon>Fungi</taxon>
        <taxon>Dikarya</taxon>
        <taxon>Ascomycota</taxon>
        <taxon>Pezizomycotina</taxon>
        <taxon>Eurotiomycetes</taxon>
        <taxon>Chaetothyriomycetidae</taxon>
        <taxon>Chaetothyriales</taxon>
        <taxon>Herpotrichiellaceae</taxon>
        <taxon>Fonsecaea</taxon>
    </lineage>
</organism>
<keyword evidence="2" id="KW-1185">Reference proteome</keyword>
<protein>
    <submittedName>
        <fullName evidence="1">Uncharacterized protein</fullName>
    </submittedName>
</protein>
<sequence length="258" mass="29659">MTTLQSPSILLQPIDKWTPHHLNFLQVDDGQPFIFLSDITIETDQADNEFLEYFLIPTQDVLNFPHCRSRYRTNPFRRVFSHLHRVVEVADDPSVQIGLIESLVEVLLSFSPRRAVLVTKRAEPLKIGGLRIKCDGLFIQDQRTLVPVATFLALRGSDDDKIREIQQILAQAILAFTQRPEMDEFISFVVCSTGATLYLASAHVTRGYIESLRKYQRPSLRLQVCRSAVYELEISDGRKDVAMLLLRMLKYLDERKLP</sequence>
<evidence type="ECO:0000313" key="1">
    <source>
        <dbReference type="EMBL" id="KIW77818.1"/>
    </source>
</evidence>
<dbReference type="EMBL" id="KN846973">
    <property type="protein sequence ID" value="KIW77818.1"/>
    <property type="molecule type" value="Genomic_DNA"/>
</dbReference>
<reference evidence="1 2" key="1">
    <citation type="submission" date="2015-01" db="EMBL/GenBank/DDBJ databases">
        <title>The Genome Sequence of Fonsecaea pedrosoi CBS 271.37.</title>
        <authorList>
            <consortium name="The Broad Institute Genomics Platform"/>
            <person name="Cuomo C."/>
            <person name="de Hoog S."/>
            <person name="Gorbushina A."/>
            <person name="Stielow B."/>
            <person name="Teixiera M."/>
            <person name="Abouelleil A."/>
            <person name="Chapman S.B."/>
            <person name="Priest M."/>
            <person name="Young S.K."/>
            <person name="Wortman J."/>
            <person name="Nusbaum C."/>
            <person name="Birren B."/>
        </authorList>
    </citation>
    <scope>NUCLEOTIDE SEQUENCE [LARGE SCALE GENOMIC DNA]</scope>
    <source>
        <strain evidence="1 2">CBS 271.37</strain>
    </source>
</reference>
<gene>
    <name evidence="1" type="ORF">Z517_07651</name>
</gene>
<dbReference type="HOGENOM" id="CLU_1094297_0_0_1"/>
<dbReference type="RefSeq" id="XP_013281626.1">
    <property type="nucleotide sequence ID" value="XM_013426172.1"/>
</dbReference>
<name>A0A0D2GB04_9EURO</name>
<dbReference type="Proteomes" id="UP000053029">
    <property type="component" value="Unassembled WGS sequence"/>
</dbReference>
<evidence type="ECO:0000313" key="2">
    <source>
        <dbReference type="Proteomes" id="UP000053029"/>
    </source>
</evidence>
<dbReference type="AlphaFoldDB" id="A0A0D2GB04"/>
<dbReference type="GeneID" id="25307141"/>
<dbReference type="OrthoDB" id="4140304at2759"/>
<accession>A0A0D2GB04</accession>
<proteinExistence type="predicted"/>
<dbReference type="VEuPathDB" id="FungiDB:Z517_07651"/>